<evidence type="ECO:0000256" key="10">
    <source>
        <dbReference type="SAM" id="MobiDB-lite"/>
    </source>
</evidence>
<keyword evidence="3" id="KW-0050">Antiport</keyword>
<dbReference type="OMA" id="VAWAYVI"/>
<evidence type="ECO:0000256" key="5">
    <source>
        <dbReference type="ARBA" id="ARBA00022989"/>
    </source>
</evidence>
<evidence type="ECO:0000313" key="13">
    <source>
        <dbReference type="EMBL" id="CAG1847429.1"/>
    </source>
</evidence>
<evidence type="ECO:0000256" key="11">
    <source>
        <dbReference type="SAM" id="Phobius"/>
    </source>
</evidence>
<dbReference type="GO" id="GO:0006812">
    <property type="term" value="P:monoatomic cation transport"/>
    <property type="evidence" value="ECO:0000318"/>
    <property type="project" value="GO_Central"/>
</dbReference>
<organism evidence="14 15">
    <name type="scientific">Musa acuminata subsp. malaccensis</name>
    <name type="common">Wild banana</name>
    <name type="synonym">Musa malaccensis</name>
    <dbReference type="NCBI Taxonomy" id="214687"/>
    <lineage>
        <taxon>Eukaryota</taxon>
        <taxon>Viridiplantae</taxon>
        <taxon>Streptophyta</taxon>
        <taxon>Embryophyta</taxon>
        <taxon>Tracheophyta</taxon>
        <taxon>Spermatophyta</taxon>
        <taxon>Magnoliopsida</taxon>
        <taxon>Liliopsida</taxon>
        <taxon>Zingiberales</taxon>
        <taxon>Musaceae</taxon>
        <taxon>Musa</taxon>
    </lineage>
</organism>
<dbReference type="InterPro" id="IPR044880">
    <property type="entry name" value="NCX_ion-bd_dom_sf"/>
</dbReference>
<feature type="transmembrane region" description="Helical" evidence="11">
    <location>
        <begin position="165"/>
        <end position="189"/>
    </location>
</feature>
<dbReference type="InterPro" id="IPR051359">
    <property type="entry name" value="CaCA_antiporter"/>
</dbReference>
<dbReference type="InterPro" id="IPR004837">
    <property type="entry name" value="NaCa_Exmemb"/>
</dbReference>
<dbReference type="PANTHER" id="PTHR12266:SF36">
    <property type="entry name" value="OS10G0436900 PROTEIN"/>
    <property type="match status" value="1"/>
</dbReference>
<feature type="transmembrane region" description="Helical" evidence="11">
    <location>
        <begin position="13"/>
        <end position="34"/>
    </location>
</feature>
<feature type="transmembrane region" description="Helical" evidence="11">
    <location>
        <begin position="93"/>
        <end position="111"/>
    </location>
</feature>
<dbReference type="EnsemblPlants" id="Ma06_t25970.1">
    <property type="protein sequence ID" value="Ma06_p25970.1"/>
    <property type="gene ID" value="Ma06_g25970"/>
</dbReference>
<sequence>MAISFPVLSAKKVILIFLNISFLAVGLFYVSIHLDTSHAILQRSTKLHLRDSSKGCHDICKAKSVLLNSEARFSQGYINYLHIFYCVYGKYPFLGYALLILWLLVLFYLLADTSANYFCTNLEGLSTLLKLPPTIAGATLLSLGNGAPDAFSSIVSFMGAGSGVVGLNSVLGGSFFVSCVVVGIISTCVSSHEYPIDKSSFVRDILFFLFVLSVLLVILVIGKINLWGAIAFTSLYLVYVLLVAVGHFCRKEEQEQEQDLSCKTRQNADLEAPLLESLEDHQPDSTEKETASTSESDGTRSHPSACYHCKRIVQCLELPLSLPRMLTIPDVSKEKWSKPSAVASVTLAPLLLAVLVTCKRKDAGSEESLSIYISGGLVGLVLGIVCLVKTEKERPPTRFLFPWLAGGFLMSVTWTYIIAQELVSLLVSLGTVMEISSSILGLTVLAWGNSVGDLIASSAVALHDRQGGTQVAMSGCYGGPIFNTLVGLGLSFVFSSWSAYPSPVVIPKDLTLYQTMGFLIGGLLWALVILPRRGMRLDRVLGSGLLSIYFCSLSLRMVQSLGLV</sequence>
<dbReference type="GO" id="GO:0015297">
    <property type="term" value="F:antiporter activity"/>
    <property type="evidence" value="ECO:0007669"/>
    <property type="project" value="UniProtKB-KW"/>
</dbReference>
<evidence type="ECO:0000313" key="15">
    <source>
        <dbReference type="Proteomes" id="UP000012960"/>
    </source>
</evidence>
<feature type="region of interest" description="Disordered" evidence="10">
    <location>
        <begin position="279"/>
        <end position="302"/>
    </location>
</feature>
<evidence type="ECO:0000256" key="3">
    <source>
        <dbReference type="ARBA" id="ARBA00022449"/>
    </source>
</evidence>
<keyword evidence="5 11" id="KW-1133">Transmembrane helix</keyword>
<keyword evidence="7 11" id="KW-0472">Membrane</keyword>
<feature type="domain" description="Sodium/calcium exchanger membrane region" evidence="12">
    <location>
        <begin position="404"/>
        <end position="556"/>
    </location>
</feature>
<evidence type="ECO:0000256" key="4">
    <source>
        <dbReference type="ARBA" id="ARBA00022692"/>
    </source>
</evidence>
<feature type="transmembrane region" description="Helical" evidence="11">
    <location>
        <begin position="510"/>
        <end position="528"/>
    </location>
</feature>
<evidence type="ECO:0000256" key="8">
    <source>
        <dbReference type="ARBA" id="ARBA00023201"/>
    </source>
</evidence>
<keyword evidence="15" id="KW-1185">Reference proteome</keyword>
<reference evidence="13" key="1">
    <citation type="submission" date="2021-03" db="EMBL/GenBank/DDBJ databases">
        <authorList>
            <consortium name="Genoscope - CEA"/>
            <person name="William W."/>
        </authorList>
    </citation>
    <scope>NUCLEOTIDE SEQUENCE</scope>
    <source>
        <strain evidence="13">Doubled-haploid Pahang</strain>
    </source>
</reference>
<dbReference type="InParanoid" id="A0A804JKH4"/>
<feature type="transmembrane region" description="Helical" evidence="11">
    <location>
        <begin position="201"/>
        <end position="221"/>
    </location>
</feature>
<protein>
    <submittedName>
        <fullName evidence="13">(wild Malaysian banana) hypothetical protein</fullName>
    </submittedName>
</protein>
<dbReference type="GO" id="GO:0016020">
    <property type="term" value="C:membrane"/>
    <property type="evidence" value="ECO:0000318"/>
    <property type="project" value="GO_Central"/>
</dbReference>
<feature type="transmembrane region" description="Helical" evidence="11">
    <location>
        <begin position="400"/>
        <end position="419"/>
    </location>
</feature>
<keyword evidence="8" id="KW-0739">Sodium transport</keyword>
<evidence type="ECO:0000256" key="2">
    <source>
        <dbReference type="ARBA" id="ARBA00022448"/>
    </source>
</evidence>
<dbReference type="GO" id="GO:0008324">
    <property type="term" value="F:monoatomic cation transmembrane transporter activity"/>
    <property type="evidence" value="ECO:0000318"/>
    <property type="project" value="GO_Central"/>
</dbReference>
<evidence type="ECO:0000259" key="12">
    <source>
        <dbReference type="Pfam" id="PF01699"/>
    </source>
</evidence>
<feature type="transmembrane region" description="Helical" evidence="11">
    <location>
        <begin position="227"/>
        <end position="249"/>
    </location>
</feature>
<dbReference type="Gene3D" id="1.20.1420.30">
    <property type="entry name" value="NCX, central ion-binding region"/>
    <property type="match status" value="2"/>
</dbReference>
<dbReference type="EMBL" id="HG996471">
    <property type="protein sequence ID" value="CAG1847429.1"/>
    <property type="molecule type" value="Genomic_DNA"/>
</dbReference>
<feature type="domain" description="Sodium/calcium exchanger membrane region" evidence="12">
    <location>
        <begin position="100"/>
        <end position="243"/>
    </location>
</feature>
<evidence type="ECO:0000256" key="1">
    <source>
        <dbReference type="ARBA" id="ARBA00004141"/>
    </source>
</evidence>
<comment type="subcellular location">
    <subcellularLocation>
        <location evidence="1">Membrane</location>
        <topology evidence="1">Multi-pass membrane protein</topology>
    </subcellularLocation>
</comment>
<dbReference type="Pfam" id="PF01699">
    <property type="entry name" value="Na_Ca_ex"/>
    <property type="match status" value="2"/>
</dbReference>
<dbReference type="OrthoDB" id="407410at2759"/>
<dbReference type="Proteomes" id="UP000012960">
    <property type="component" value="Unplaced"/>
</dbReference>
<evidence type="ECO:0000256" key="7">
    <source>
        <dbReference type="ARBA" id="ARBA00023136"/>
    </source>
</evidence>
<feature type="transmembrane region" description="Helical" evidence="11">
    <location>
        <begin position="369"/>
        <end position="388"/>
    </location>
</feature>
<evidence type="ECO:0000256" key="6">
    <source>
        <dbReference type="ARBA" id="ARBA00023053"/>
    </source>
</evidence>
<feature type="compositionally biased region" description="Basic and acidic residues" evidence="10">
    <location>
        <begin position="279"/>
        <end position="290"/>
    </location>
</feature>
<dbReference type="AlphaFoldDB" id="A0A804JKH4"/>
<feature type="transmembrane region" description="Helical" evidence="11">
    <location>
        <begin position="340"/>
        <end position="357"/>
    </location>
</feature>
<dbReference type="GO" id="GO:0006814">
    <property type="term" value="P:sodium ion transport"/>
    <property type="evidence" value="ECO:0007669"/>
    <property type="project" value="UniProtKB-KW"/>
</dbReference>
<feature type="transmembrane region" description="Helical" evidence="11">
    <location>
        <begin position="474"/>
        <end position="498"/>
    </location>
</feature>
<keyword evidence="8" id="KW-0406">Ion transport</keyword>
<feature type="transmembrane region" description="Helical" evidence="11">
    <location>
        <begin position="439"/>
        <end position="462"/>
    </location>
</feature>
<evidence type="ECO:0000313" key="14">
    <source>
        <dbReference type="EnsemblPlants" id="Ma06_p25970.1"/>
    </source>
</evidence>
<dbReference type="PANTHER" id="PTHR12266">
    <property type="entry name" value="NA+/CA2+ K+ INDEPENDENT EXCHANGER"/>
    <property type="match status" value="1"/>
</dbReference>
<evidence type="ECO:0000256" key="9">
    <source>
        <dbReference type="ARBA" id="ARBA00038187"/>
    </source>
</evidence>
<reference evidence="14" key="2">
    <citation type="submission" date="2021-05" db="UniProtKB">
        <authorList>
            <consortium name="EnsemblPlants"/>
        </authorList>
    </citation>
    <scope>IDENTIFICATION</scope>
    <source>
        <strain evidence="14">subsp. malaccensis</strain>
    </source>
</reference>
<gene>
    <name evidence="13" type="ORF">GSMUA_172240.1</name>
</gene>
<keyword evidence="2" id="KW-0813">Transport</keyword>
<keyword evidence="6" id="KW-0915">Sodium</keyword>
<keyword evidence="4 11" id="KW-0812">Transmembrane</keyword>
<dbReference type="Gramene" id="Ma06_t25970.1">
    <property type="protein sequence ID" value="Ma06_p25970.1"/>
    <property type="gene ID" value="Ma06_g25970"/>
</dbReference>
<comment type="similarity">
    <text evidence="9">Belongs to the Ca(2+):cation antiporter (CaCA) (TC 2.A.19) family. Cation/calcium exchanger (CCX) subfamily.</text>
</comment>
<accession>A0A804JKH4</accession>
<name>A0A804JKH4_MUSAM</name>
<proteinExistence type="inferred from homology"/>